<protein>
    <recommendedName>
        <fullName evidence="3">DUF1828 domain-containing protein</fullName>
    </recommendedName>
</protein>
<dbReference type="Proteomes" id="UP000053260">
    <property type="component" value="Unassembled WGS sequence"/>
</dbReference>
<evidence type="ECO:0008006" key="3">
    <source>
        <dbReference type="Google" id="ProtNLM"/>
    </source>
</evidence>
<evidence type="ECO:0000313" key="1">
    <source>
        <dbReference type="EMBL" id="KUO20824.1"/>
    </source>
</evidence>
<comment type="caution">
    <text evidence="1">The sequence shown here is derived from an EMBL/GenBank/DDBJ whole genome shotgun (WGS) entry which is preliminary data.</text>
</comment>
<accession>A0A117S1T5</accession>
<keyword evidence="2" id="KW-1185">Reference proteome</keyword>
<sequence>MDRNSVVAALLSFINDRIVTHKYGDGLLADLPITYSDGDSVRLLLEPLGAGVRVSDQASAYERLLLADVNTDTGRVAEAIATTIRVAGLANIGSEDDEIATFGPLEDLGTMMLAVAQASIRVEQLRWLAVRRAPVRFADRVVERVQSVAKRDWKVERNASLRLRSGRERAVTVAVETPTAAAYVQALSAKDKDQAAEHCYYLFSWADVPQQSRVAALDGQRSEWPSELLSELGSVADVEFFENQGAVESAIQRALRETATAH</sequence>
<proteinExistence type="predicted"/>
<dbReference type="RefSeq" id="WP_067020042.1">
    <property type="nucleotide sequence ID" value="NZ_KQ949080.1"/>
</dbReference>
<dbReference type="EMBL" id="LMXB01000031">
    <property type="protein sequence ID" value="KUO20824.1"/>
    <property type="molecule type" value="Genomic_DNA"/>
</dbReference>
<dbReference type="OrthoDB" id="3700217at2"/>
<organism evidence="1 2">
    <name type="scientific">Streptomyces dysideae</name>
    <dbReference type="NCBI Taxonomy" id="909626"/>
    <lineage>
        <taxon>Bacteria</taxon>
        <taxon>Bacillati</taxon>
        <taxon>Actinomycetota</taxon>
        <taxon>Actinomycetes</taxon>
        <taxon>Kitasatosporales</taxon>
        <taxon>Streptomycetaceae</taxon>
        <taxon>Streptomyces</taxon>
    </lineage>
</organism>
<gene>
    <name evidence="1" type="ORF">AQJ91_13065</name>
</gene>
<dbReference type="AlphaFoldDB" id="A0A117S1T5"/>
<evidence type="ECO:0000313" key="2">
    <source>
        <dbReference type="Proteomes" id="UP000053260"/>
    </source>
</evidence>
<name>A0A117S1T5_9ACTN</name>
<reference evidence="1 2" key="1">
    <citation type="submission" date="2015-10" db="EMBL/GenBank/DDBJ databases">
        <title>Draft genome sequence of Streptomyces sp. RV15, isolated from a marine sponge.</title>
        <authorList>
            <person name="Ruckert C."/>
            <person name="Abdelmohsen U.R."/>
            <person name="Winkler A."/>
            <person name="Hentschel U."/>
            <person name="Kalinowski J."/>
            <person name="Kampfer P."/>
            <person name="Glaeser S."/>
        </authorList>
    </citation>
    <scope>NUCLEOTIDE SEQUENCE [LARGE SCALE GENOMIC DNA]</scope>
    <source>
        <strain evidence="1 2">RV15</strain>
    </source>
</reference>